<dbReference type="STRING" id="1122930.SAMN02745168_2479"/>
<dbReference type="EMBL" id="FWXW01000007">
    <property type="protein sequence ID" value="SMC78467.1"/>
    <property type="molecule type" value="Genomic_DNA"/>
</dbReference>
<organism evidence="1 2">
    <name type="scientific">Papillibacter cinnamivorans DSM 12816</name>
    <dbReference type="NCBI Taxonomy" id="1122930"/>
    <lineage>
        <taxon>Bacteria</taxon>
        <taxon>Bacillati</taxon>
        <taxon>Bacillota</taxon>
        <taxon>Clostridia</taxon>
        <taxon>Eubacteriales</taxon>
        <taxon>Oscillospiraceae</taxon>
        <taxon>Papillibacter</taxon>
    </lineage>
</organism>
<keyword evidence="2" id="KW-1185">Reference proteome</keyword>
<name>A0A1W2BZP0_9FIRM</name>
<dbReference type="OrthoDB" id="9899639at2"/>
<sequence length="107" mass="12204">MNKKRIGIILLIPALVLLLLCGLMRERNDAKTVFNLPSGFVSLDEEITSSEGALRYVFWESRISFLNADNICIYQTGVKNDDFIVKYNGNYYICEEKYNELLEAANG</sequence>
<protein>
    <submittedName>
        <fullName evidence="1">Uncharacterized protein</fullName>
    </submittedName>
</protein>
<dbReference type="RefSeq" id="WP_084235156.1">
    <property type="nucleotide sequence ID" value="NZ_FWXW01000007.1"/>
</dbReference>
<evidence type="ECO:0000313" key="2">
    <source>
        <dbReference type="Proteomes" id="UP000192790"/>
    </source>
</evidence>
<evidence type="ECO:0000313" key="1">
    <source>
        <dbReference type="EMBL" id="SMC78467.1"/>
    </source>
</evidence>
<gene>
    <name evidence="1" type="ORF">SAMN02745168_2479</name>
</gene>
<proteinExistence type="predicted"/>
<reference evidence="1 2" key="1">
    <citation type="submission" date="2017-04" db="EMBL/GenBank/DDBJ databases">
        <authorList>
            <person name="Afonso C.L."/>
            <person name="Miller P.J."/>
            <person name="Scott M.A."/>
            <person name="Spackman E."/>
            <person name="Goraichik I."/>
            <person name="Dimitrov K.M."/>
            <person name="Suarez D.L."/>
            <person name="Swayne D.E."/>
        </authorList>
    </citation>
    <scope>NUCLEOTIDE SEQUENCE [LARGE SCALE GENOMIC DNA]</scope>
    <source>
        <strain evidence="1 2">DSM 12816</strain>
    </source>
</reference>
<dbReference type="AlphaFoldDB" id="A0A1W2BZP0"/>
<dbReference type="Proteomes" id="UP000192790">
    <property type="component" value="Unassembled WGS sequence"/>
</dbReference>
<accession>A0A1W2BZP0</accession>